<sequence>MVASDLTDEVVEKVASCREAVVLATHRLFDDIASAVKDTSSTLNALAQRSIQDGTVDIEIVTLNKFVRFICDELDVRHVDGLVALAQAFVWNDRDMVSNFIQQANNIVVYAKEASTAASAAVLQDRIVATKPTDHVPALDPTPPNVRPPVAIIAPSPSSGPVVFKVRDIPSKKRGLPDIVRPDVKNVDATTSMDVPPFAKKNRAMVAGRCQPVESPMKARASPQLTRRSSLRVLPDNEAMLTVGTMPKSKREAIDRIVDRGGDNTDVEWLSAKAMELYSIKVDPDYVRRILARRAVKA</sequence>
<accession>A0A024UBW8</accession>
<name>A0A024UBW8_9STRA</name>
<reference evidence="1" key="1">
    <citation type="submission" date="2013-12" db="EMBL/GenBank/DDBJ databases">
        <title>The Genome Sequence of Aphanomyces invadans NJM9701.</title>
        <authorList>
            <consortium name="The Broad Institute Genomics Platform"/>
            <person name="Russ C."/>
            <person name="Tyler B."/>
            <person name="van West P."/>
            <person name="Dieguez-Uribeondo J."/>
            <person name="Young S.K."/>
            <person name="Zeng Q."/>
            <person name="Gargeya S."/>
            <person name="Fitzgerald M."/>
            <person name="Abouelleil A."/>
            <person name="Alvarado L."/>
            <person name="Chapman S.B."/>
            <person name="Gainer-Dewar J."/>
            <person name="Goldberg J."/>
            <person name="Griggs A."/>
            <person name="Gujja S."/>
            <person name="Hansen M."/>
            <person name="Howarth C."/>
            <person name="Imamovic A."/>
            <person name="Ireland A."/>
            <person name="Larimer J."/>
            <person name="McCowan C."/>
            <person name="Murphy C."/>
            <person name="Pearson M."/>
            <person name="Poon T.W."/>
            <person name="Priest M."/>
            <person name="Roberts A."/>
            <person name="Saif S."/>
            <person name="Shea T."/>
            <person name="Sykes S."/>
            <person name="Wortman J."/>
            <person name="Nusbaum C."/>
            <person name="Birren B."/>
        </authorList>
    </citation>
    <scope>NUCLEOTIDE SEQUENCE [LARGE SCALE GENOMIC DNA]</scope>
    <source>
        <strain evidence="1">NJM9701</strain>
    </source>
</reference>
<gene>
    <name evidence="1" type="ORF">H310_05135</name>
</gene>
<dbReference type="AlphaFoldDB" id="A0A024UBW8"/>
<organism evidence="1">
    <name type="scientific">Aphanomyces invadans</name>
    <dbReference type="NCBI Taxonomy" id="157072"/>
    <lineage>
        <taxon>Eukaryota</taxon>
        <taxon>Sar</taxon>
        <taxon>Stramenopiles</taxon>
        <taxon>Oomycota</taxon>
        <taxon>Saprolegniomycetes</taxon>
        <taxon>Saprolegniales</taxon>
        <taxon>Verrucalvaceae</taxon>
        <taxon>Aphanomyces</taxon>
    </lineage>
</organism>
<proteinExistence type="predicted"/>
<evidence type="ECO:0000313" key="1">
    <source>
        <dbReference type="EMBL" id="ETW03769.1"/>
    </source>
</evidence>
<dbReference type="VEuPathDB" id="FungiDB:H310_05135"/>
<dbReference type="RefSeq" id="XP_008867998.1">
    <property type="nucleotide sequence ID" value="XM_008869776.1"/>
</dbReference>
<dbReference type="GeneID" id="20082185"/>
<dbReference type="EMBL" id="KI913959">
    <property type="protein sequence ID" value="ETW03769.1"/>
    <property type="molecule type" value="Genomic_DNA"/>
</dbReference>
<dbReference type="OrthoDB" id="68915at2759"/>
<protein>
    <submittedName>
        <fullName evidence="1">Uncharacterized protein</fullName>
    </submittedName>
</protein>